<accession>A0A0F9J1E9</accession>
<protein>
    <recommendedName>
        <fullName evidence="3">Phage Gp37Gp68 family protein</fullName>
    </recommendedName>
</protein>
<evidence type="ECO:0000256" key="1">
    <source>
        <dbReference type="SAM" id="MobiDB-lite"/>
    </source>
</evidence>
<gene>
    <name evidence="2" type="ORF">LCGC14_1511920</name>
</gene>
<reference evidence="2" key="1">
    <citation type="journal article" date="2015" name="Nature">
        <title>Complex archaea that bridge the gap between prokaryotes and eukaryotes.</title>
        <authorList>
            <person name="Spang A."/>
            <person name="Saw J.H."/>
            <person name="Jorgensen S.L."/>
            <person name="Zaremba-Niedzwiedzka K."/>
            <person name="Martijn J."/>
            <person name="Lind A.E."/>
            <person name="van Eijk R."/>
            <person name="Schleper C."/>
            <person name="Guy L."/>
            <person name="Ettema T.J."/>
        </authorList>
    </citation>
    <scope>NUCLEOTIDE SEQUENCE</scope>
</reference>
<evidence type="ECO:0008006" key="3">
    <source>
        <dbReference type="Google" id="ProtNLM"/>
    </source>
</evidence>
<evidence type="ECO:0000313" key="2">
    <source>
        <dbReference type="EMBL" id="KKM63388.1"/>
    </source>
</evidence>
<dbReference type="Pfam" id="PF07505">
    <property type="entry name" value="DUF5131"/>
    <property type="match status" value="1"/>
</dbReference>
<dbReference type="InterPro" id="IPR011101">
    <property type="entry name" value="DUF5131"/>
</dbReference>
<dbReference type="AlphaFoldDB" id="A0A0F9J1E9"/>
<name>A0A0F9J1E9_9ZZZZ</name>
<comment type="caution">
    <text evidence="2">The sequence shown here is derived from an EMBL/GenBank/DDBJ whole genome shotgun (WGS) entry which is preliminary data.</text>
</comment>
<proteinExistence type="predicted"/>
<dbReference type="EMBL" id="LAZR01011106">
    <property type="protein sequence ID" value="KKM63388.1"/>
    <property type="molecule type" value="Genomic_DNA"/>
</dbReference>
<feature type="region of interest" description="Disordered" evidence="1">
    <location>
        <begin position="279"/>
        <end position="301"/>
    </location>
</feature>
<organism evidence="2">
    <name type="scientific">marine sediment metagenome</name>
    <dbReference type="NCBI Taxonomy" id="412755"/>
    <lineage>
        <taxon>unclassified sequences</taxon>
        <taxon>metagenomes</taxon>
        <taxon>ecological metagenomes</taxon>
    </lineage>
</organism>
<sequence length="301" mass="34660">MSTNIAWTDEVWNPTTGCAKVSSGCKNCYAEGVANRFWARQYPEVDGRPRRFTDVQCHPDRLERPLHWTKPRRVFVNSMSDLFHEDVPDEFIDRVFDVIALAEKHTFQVLTKRPERMRDYVKRRIEERPFYMVPWPLPNVWLGVSVEDQETADARIPELLATPAAVRWVSLEPQLGPVDLTYVDHINALYPDWVGGKGGGTGAPHPLLDWVVQGGESGAKARPFDVQWARDMRDQCEHEMVPYFLKQLGAKPYSEWERAIGSTPFAEVRRNELTLKSRAGADESEWPEDLRQCRAWPKVPS</sequence>